<accession>A0AAV2TBA3</accession>
<feature type="coiled-coil region" evidence="11">
    <location>
        <begin position="129"/>
        <end position="163"/>
    </location>
</feature>
<keyword evidence="6" id="KW-0498">Mitosis</keyword>
<comment type="subcellular location">
    <subcellularLocation>
        <location evidence="1">Chromosome</location>
        <location evidence="1">Centromere</location>
        <location evidence="1">Kinetochore</location>
    </subcellularLocation>
</comment>
<organism evidence="12 13">
    <name type="scientific">Calicophoron daubneyi</name>
    <name type="common">Rumen fluke</name>
    <name type="synonym">Paramphistomum daubneyi</name>
    <dbReference type="NCBI Taxonomy" id="300641"/>
    <lineage>
        <taxon>Eukaryota</taxon>
        <taxon>Metazoa</taxon>
        <taxon>Spiralia</taxon>
        <taxon>Lophotrochozoa</taxon>
        <taxon>Platyhelminthes</taxon>
        <taxon>Trematoda</taxon>
        <taxon>Digenea</taxon>
        <taxon>Plagiorchiida</taxon>
        <taxon>Pronocephalata</taxon>
        <taxon>Paramphistomoidea</taxon>
        <taxon>Paramphistomidae</taxon>
        <taxon>Calicophoron</taxon>
    </lineage>
</organism>
<comment type="similarity">
    <text evidence="2">Belongs to the mis12 family.</text>
</comment>
<dbReference type="InterPro" id="IPR008685">
    <property type="entry name" value="Centromere_Mis12"/>
</dbReference>
<name>A0AAV2TBA3_CALDB</name>
<evidence type="ECO:0000313" key="12">
    <source>
        <dbReference type="EMBL" id="CAL5134633.1"/>
    </source>
</evidence>
<evidence type="ECO:0000256" key="2">
    <source>
        <dbReference type="ARBA" id="ARBA00008643"/>
    </source>
</evidence>
<evidence type="ECO:0000256" key="11">
    <source>
        <dbReference type="SAM" id="Coils"/>
    </source>
</evidence>
<keyword evidence="7" id="KW-0995">Kinetochore</keyword>
<evidence type="ECO:0000256" key="10">
    <source>
        <dbReference type="ARBA" id="ARBA00023328"/>
    </source>
</evidence>
<evidence type="ECO:0000313" key="13">
    <source>
        <dbReference type="Proteomes" id="UP001497525"/>
    </source>
</evidence>
<dbReference type="GO" id="GO:0051301">
    <property type="term" value="P:cell division"/>
    <property type="evidence" value="ECO:0007669"/>
    <property type="project" value="UniProtKB-KW"/>
</dbReference>
<reference evidence="12" key="1">
    <citation type="submission" date="2024-06" db="EMBL/GenBank/DDBJ databases">
        <authorList>
            <person name="Liu X."/>
            <person name="Lenzi L."/>
            <person name="Haldenby T S."/>
            <person name="Uol C."/>
        </authorList>
    </citation>
    <scope>NUCLEOTIDE SEQUENCE</scope>
</reference>
<keyword evidence="8 11" id="KW-0175">Coiled coil</keyword>
<dbReference type="EMBL" id="CAXLJL010000212">
    <property type="protein sequence ID" value="CAL5134633.1"/>
    <property type="molecule type" value="Genomic_DNA"/>
</dbReference>
<evidence type="ECO:0000256" key="4">
    <source>
        <dbReference type="ARBA" id="ARBA00022454"/>
    </source>
</evidence>
<protein>
    <recommendedName>
        <fullName evidence="3">Protein MIS12 homolog</fullName>
    </recommendedName>
</protein>
<dbReference type="GO" id="GO:0000444">
    <property type="term" value="C:MIS12/MIND type complex"/>
    <property type="evidence" value="ECO:0007669"/>
    <property type="project" value="TreeGrafter"/>
</dbReference>
<dbReference type="GO" id="GO:0000070">
    <property type="term" value="P:mitotic sister chromatid segregation"/>
    <property type="evidence" value="ECO:0007669"/>
    <property type="project" value="TreeGrafter"/>
</dbReference>
<keyword evidence="9" id="KW-0131">Cell cycle</keyword>
<evidence type="ECO:0000256" key="7">
    <source>
        <dbReference type="ARBA" id="ARBA00022838"/>
    </source>
</evidence>
<comment type="caution">
    <text evidence="12">The sequence shown here is derived from an EMBL/GenBank/DDBJ whole genome shotgun (WGS) entry which is preliminary data.</text>
</comment>
<sequence>MKPSTSKEDCIVVPIEVGQELAAKVLGFAPLQLADDIYNMVSDNVAGMVQSFVQKLSDKYRSKLKPDQVDELLNVLRHKLQRQLDSAFNDFEKFLIGDLLYIHPNVVLEEDRCQLSYREEYDKAIDKRIDTYTKRLVALRTLKAEATRELASLQSVSEASEKACAEIENAVKDSFEVDSLDELSVLIRERTKSFGQIYSAFSEHFLPHL</sequence>
<dbReference type="Pfam" id="PF05859">
    <property type="entry name" value="Mis12"/>
    <property type="match status" value="1"/>
</dbReference>
<dbReference type="AlphaFoldDB" id="A0AAV2TBA3"/>
<keyword evidence="4" id="KW-0158">Chromosome</keyword>
<keyword evidence="5" id="KW-0132">Cell division</keyword>
<gene>
    <name evidence="12" type="ORF">CDAUBV1_LOCUS8412</name>
</gene>
<dbReference type="PANTHER" id="PTHR14527">
    <property type="entry name" value="PROTEIN MIS12 HOMOLOG"/>
    <property type="match status" value="1"/>
</dbReference>
<dbReference type="PANTHER" id="PTHR14527:SF2">
    <property type="entry name" value="PROTEIN MIS12 HOMOLOG"/>
    <property type="match status" value="1"/>
</dbReference>
<dbReference type="Proteomes" id="UP001497525">
    <property type="component" value="Unassembled WGS sequence"/>
</dbReference>
<proteinExistence type="inferred from homology"/>
<keyword evidence="10" id="KW-0137">Centromere</keyword>
<evidence type="ECO:0000256" key="8">
    <source>
        <dbReference type="ARBA" id="ARBA00023054"/>
    </source>
</evidence>
<evidence type="ECO:0000256" key="9">
    <source>
        <dbReference type="ARBA" id="ARBA00023306"/>
    </source>
</evidence>
<dbReference type="GO" id="GO:0005634">
    <property type="term" value="C:nucleus"/>
    <property type="evidence" value="ECO:0007669"/>
    <property type="project" value="InterPro"/>
</dbReference>
<dbReference type="GO" id="GO:0051382">
    <property type="term" value="P:kinetochore assembly"/>
    <property type="evidence" value="ECO:0007669"/>
    <property type="project" value="TreeGrafter"/>
</dbReference>
<evidence type="ECO:0000256" key="5">
    <source>
        <dbReference type="ARBA" id="ARBA00022618"/>
    </source>
</evidence>
<evidence type="ECO:0000256" key="3">
    <source>
        <dbReference type="ARBA" id="ARBA00013793"/>
    </source>
</evidence>
<evidence type="ECO:0000256" key="6">
    <source>
        <dbReference type="ARBA" id="ARBA00022776"/>
    </source>
</evidence>
<evidence type="ECO:0000256" key="1">
    <source>
        <dbReference type="ARBA" id="ARBA00004629"/>
    </source>
</evidence>